<accession>A0A6B3NG11</accession>
<evidence type="ECO:0000259" key="6">
    <source>
        <dbReference type="Pfam" id="PF01103"/>
    </source>
</evidence>
<evidence type="ECO:0000256" key="5">
    <source>
        <dbReference type="ARBA" id="ARBA00023237"/>
    </source>
</evidence>
<dbReference type="Pfam" id="PF07244">
    <property type="entry name" value="POTRA"/>
    <property type="match status" value="1"/>
</dbReference>
<dbReference type="PANTHER" id="PTHR12815:SF47">
    <property type="entry name" value="TRANSLOCATION AND ASSEMBLY MODULE SUBUNIT TAMA"/>
    <property type="match status" value="1"/>
</dbReference>
<reference evidence="8" key="1">
    <citation type="submission" date="2019-11" db="EMBL/GenBank/DDBJ databases">
        <title>Genomic insights into an expanded diversity of filamentous marine cyanobacteria reveals the extraordinary biosynthetic potential of Moorea and Okeania.</title>
        <authorList>
            <person name="Ferreira Leao T."/>
            <person name="Wang M."/>
            <person name="Moss N."/>
            <person name="Da Silva R."/>
            <person name="Sanders J."/>
            <person name="Nurk S."/>
            <person name="Gurevich A."/>
            <person name="Humphrey G."/>
            <person name="Reher R."/>
            <person name="Zhu Q."/>
            <person name="Belda-Ferre P."/>
            <person name="Glukhov E."/>
            <person name="Rex R."/>
            <person name="Dorrestein P.C."/>
            <person name="Knight R."/>
            <person name="Pevzner P."/>
            <person name="Gerwick W.H."/>
            <person name="Gerwick L."/>
        </authorList>
    </citation>
    <scope>NUCLEOTIDE SEQUENCE</scope>
    <source>
        <strain evidence="8">SIO1C4</strain>
    </source>
</reference>
<evidence type="ECO:0000256" key="1">
    <source>
        <dbReference type="ARBA" id="ARBA00004370"/>
    </source>
</evidence>
<sequence>IEVAEGIVKDINFRFLDQDGDPTKGRTREDFITSELKLQPGEVFSAEIARQDLQKLYRSGLFETADISLDGNASNVDVTYELSERQSRGVNLGAGYSNDSGLFGTLSYQDQNFSGLNQKLGLDVQVGSGDVQFGGNYTNPYRASNPGKLGYNLNAFRRRGLSRTFDGDVELANGDQPREGKFGGGIAFTRPLNQWDASFGLDYTRTSIRDGDGEITPFDEFGNPLAFSETGIDDLVTINAGLKTDRRDNPVNPTQGSLLSFNTEQSVPIGSGSILMNRLQANYSLYEPIRLFGSEKPEVLAFNLQAGTTIGDLPPYRAFNLGGINSVRGYGSGDVGSGRSFVSASAEYRVPVYKPLSAVVFADFASDLGSGDTVPGEPGVVRDKPGTGFGYGAGLRLNSPLGILRADYAFNDEGNGKLQFGIGQRF</sequence>
<comment type="subcellular location">
    <subcellularLocation>
        <location evidence="1">Membrane</location>
    </subcellularLocation>
</comment>
<dbReference type="PANTHER" id="PTHR12815">
    <property type="entry name" value="SORTING AND ASSEMBLY MACHINERY SAMM50 PROTEIN FAMILY MEMBER"/>
    <property type="match status" value="1"/>
</dbReference>
<dbReference type="InterPro" id="IPR010827">
    <property type="entry name" value="BamA/TamA_POTRA"/>
</dbReference>
<dbReference type="InterPro" id="IPR039910">
    <property type="entry name" value="D15-like"/>
</dbReference>
<dbReference type="EMBL" id="JAAHFQ010000606">
    <property type="protein sequence ID" value="NER30637.1"/>
    <property type="molecule type" value="Genomic_DNA"/>
</dbReference>
<keyword evidence="3" id="KW-0732">Signal</keyword>
<protein>
    <submittedName>
        <fullName evidence="8">BamA/TamA family outer membrane protein</fullName>
    </submittedName>
</protein>
<evidence type="ECO:0000256" key="4">
    <source>
        <dbReference type="ARBA" id="ARBA00023136"/>
    </source>
</evidence>
<dbReference type="Pfam" id="PF01103">
    <property type="entry name" value="Omp85"/>
    <property type="match status" value="1"/>
</dbReference>
<feature type="non-terminal residue" evidence="8">
    <location>
        <position position="1"/>
    </location>
</feature>
<feature type="domain" description="POTRA" evidence="7">
    <location>
        <begin position="26"/>
        <end position="85"/>
    </location>
</feature>
<comment type="caution">
    <text evidence="8">The sequence shown here is derived from an EMBL/GenBank/DDBJ whole genome shotgun (WGS) entry which is preliminary data.</text>
</comment>
<keyword evidence="2" id="KW-0812">Transmembrane</keyword>
<dbReference type="Gene3D" id="2.40.160.50">
    <property type="entry name" value="membrane protein fhac: a member of the omp85/tpsb transporter family"/>
    <property type="match status" value="1"/>
</dbReference>
<gene>
    <name evidence="8" type="ORF">F6J89_24225</name>
</gene>
<organism evidence="8">
    <name type="scientific">Symploca sp. SIO1C4</name>
    <dbReference type="NCBI Taxonomy" id="2607765"/>
    <lineage>
        <taxon>Bacteria</taxon>
        <taxon>Bacillati</taxon>
        <taxon>Cyanobacteriota</taxon>
        <taxon>Cyanophyceae</taxon>
        <taxon>Coleofasciculales</taxon>
        <taxon>Coleofasciculaceae</taxon>
        <taxon>Symploca</taxon>
    </lineage>
</organism>
<evidence type="ECO:0000256" key="3">
    <source>
        <dbReference type="ARBA" id="ARBA00022729"/>
    </source>
</evidence>
<dbReference type="GO" id="GO:0019867">
    <property type="term" value="C:outer membrane"/>
    <property type="evidence" value="ECO:0007669"/>
    <property type="project" value="InterPro"/>
</dbReference>
<evidence type="ECO:0000259" key="7">
    <source>
        <dbReference type="Pfam" id="PF07244"/>
    </source>
</evidence>
<feature type="domain" description="Bacterial surface antigen (D15)" evidence="6">
    <location>
        <begin position="112"/>
        <end position="426"/>
    </location>
</feature>
<keyword evidence="5" id="KW-0998">Cell outer membrane</keyword>
<evidence type="ECO:0000313" key="8">
    <source>
        <dbReference type="EMBL" id="NER30637.1"/>
    </source>
</evidence>
<name>A0A6B3NG11_9CYAN</name>
<proteinExistence type="predicted"/>
<dbReference type="Gene3D" id="3.10.20.310">
    <property type="entry name" value="membrane protein fhac"/>
    <property type="match status" value="1"/>
</dbReference>
<keyword evidence="4" id="KW-0472">Membrane</keyword>
<dbReference type="AlphaFoldDB" id="A0A6B3NG11"/>
<dbReference type="InterPro" id="IPR000184">
    <property type="entry name" value="Bac_surfAg_D15"/>
</dbReference>
<evidence type="ECO:0000256" key="2">
    <source>
        <dbReference type="ARBA" id="ARBA00022692"/>
    </source>
</evidence>